<dbReference type="EMBL" id="JAJGCB010000001">
    <property type="protein sequence ID" value="KAJ8996230.1"/>
    <property type="molecule type" value="Genomic_DNA"/>
</dbReference>
<accession>A0AAN6F298</accession>
<proteinExistence type="predicted"/>
<protein>
    <submittedName>
        <fullName evidence="1">Uncharacterized protein</fullName>
    </submittedName>
</protein>
<reference evidence="1" key="1">
    <citation type="submission" date="2023-01" db="EMBL/GenBank/DDBJ databases">
        <title>Exophiala dermititidis isolated from Cystic Fibrosis Patient.</title>
        <authorList>
            <person name="Kurbessoian T."/>
            <person name="Crocker A."/>
            <person name="Murante D."/>
            <person name="Hogan D.A."/>
            <person name="Stajich J.E."/>
        </authorList>
    </citation>
    <scope>NUCLEOTIDE SEQUENCE</scope>
    <source>
        <strain evidence="1">Ex8</strain>
    </source>
</reference>
<dbReference type="Proteomes" id="UP001161757">
    <property type="component" value="Unassembled WGS sequence"/>
</dbReference>
<comment type="caution">
    <text evidence="1">The sequence shown here is derived from an EMBL/GenBank/DDBJ whole genome shotgun (WGS) entry which is preliminary data.</text>
</comment>
<evidence type="ECO:0000313" key="2">
    <source>
        <dbReference type="Proteomes" id="UP001161757"/>
    </source>
</evidence>
<sequence>MSVDGLQTALDVLKSSGVATVVVGELVLNYYNIPCILHDIEICIPSSQFRAAELALSSSPLFERLPPRTPDLYTKYKYDCPRFLYAKQHQTPIVLLSDLGIGFRKSEVLESAAHRREAFYSDHILSYVSVEEIKRIPMPTLPSFVQYLCLLFFRDGDDMYQIRLEQLVDGMNIDEEWCRKTVSDEGQLQYLLKLVNSKVDRIDDFSGNLVTCYIADQQMAANVTRIPGFSRTDATVPT</sequence>
<dbReference type="AlphaFoldDB" id="A0AAN6F298"/>
<dbReference type="SUPFAM" id="SSF81301">
    <property type="entry name" value="Nucleotidyltransferase"/>
    <property type="match status" value="1"/>
</dbReference>
<gene>
    <name evidence="1" type="ORF">HRR80_000961</name>
</gene>
<organism evidence="1 2">
    <name type="scientific">Exophiala dermatitidis</name>
    <name type="common">Black yeast-like fungus</name>
    <name type="synonym">Wangiella dermatitidis</name>
    <dbReference type="NCBI Taxonomy" id="5970"/>
    <lineage>
        <taxon>Eukaryota</taxon>
        <taxon>Fungi</taxon>
        <taxon>Dikarya</taxon>
        <taxon>Ascomycota</taxon>
        <taxon>Pezizomycotina</taxon>
        <taxon>Eurotiomycetes</taxon>
        <taxon>Chaetothyriomycetidae</taxon>
        <taxon>Chaetothyriales</taxon>
        <taxon>Herpotrichiellaceae</taxon>
        <taxon>Exophiala</taxon>
    </lineage>
</organism>
<dbReference type="InterPro" id="IPR043519">
    <property type="entry name" value="NT_sf"/>
</dbReference>
<name>A0AAN6F298_EXODE</name>
<evidence type="ECO:0000313" key="1">
    <source>
        <dbReference type="EMBL" id="KAJ8996230.1"/>
    </source>
</evidence>